<comment type="cofactor">
    <cofactor evidence="14 17">
        <name>Ca(2+)</name>
        <dbReference type="ChEBI" id="CHEBI:29108"/>
    </cofactor>
    <text evidence="14 17">Binds 2 calcium ions per subunit.</text>
</comment>
<dbReference type="InterPro" id="IPR033905">
    <property type="entry name" value="Secretory_peroxidase"/>
</dbReference>
<dbReference type="Gene3D" id="1.10.420.10">
    <property type="entry name" value="Peroxidase, domain 2"/>
    <property type="match status" value="1"/>
</dbReference>
<dbReference type="PANTHER" id="PTHR31517">
    <property type="match status" value="1"/>
</dbReference>
<proteinExistence type="inferred from homology"/>
<accession>A0A8T0HJF4</accession>
<keyword evidence="20" id="KW-1185">Reference proteome</keyword>
<dbReference type="GO" id="GO:0020037">
    <property type="term" value="F:heme binding"/>
    <property type="evidence" value="ECO:0007669"/>
    <property type="project" value="UniProtKB-UniRule"/>
</dbReference>
<keyword evidence="7 14" id="KW-0106">Calcium</keyword>
<dbReference type="Pfam" id="PF00141">
    <property type="entry name" value="peroxidase"/>
    <property type="match status" value="1"/>
</dbReference>
<dbReference type="InterPro" id="IPR002016">
    <property type="entry name" value="Haem_peroxidase"/>
</dbReference>
<dbReference type="GO" id="GO:0006979">
    <property type="term" value="P:response to oxidative stress"/>
    <property type="evidence" value="ECO:0007669"/>
    <property type="project" value="UniProtKB-UniRule"/>
</dbReference>
<evidence type="ECO:0000256" key="4">
    <source>
        <dbReference type="ARBA" id="ARBA00022559"/>
    </source>
</evidence>
<dbReference type="GO" id="GO:0005576">
    <property type="term" value="C:extracellular region"/>
    <property type="evidence" value="ECO:0007669"/>
    <property type="project" value="UniProtKB-SubCell"/>
</dbReference>
<evidence type="ECO:0000256" key="9">
    <source>
        <dbReference type="ARBA" id="ARBA00023004"/>
    </source>
</evidence>
<feature type="chain" id="PRO_5035968658" description="Peroxidase" evidence="17">
    <location>
        <begin position="32"/>
        <end position="324"/>
    </location>
</feature>
<feature type="active site" description="Proton acceptor" evidence="12">
    <location>
        <position position="73"/>
    </location>
</feature>
<keyword evidence="6 14" id="KW-0479">Metal-binding</keyword>
<dbReference type="SUPFAM" id="SSF48113">
    <property type="entry name" value="Heme-dependent peroxidases"/>
    <property type="match status" value="1"/>
</dbReference>
<dbReference type="PRINTS" id="PR00458">
    <property type="entry name" value="PEROXIDASE"/>
</dbReference>
<dbReference type="CDD" id="cd00693">
    <property type="entry name" value="secretory_peroxidase"/>
    <property type="match status" value="1"/>
</dbReference>
<evidence type="ECO:0000256" key="6">
    <source>
        <dbReference type="ARBA" id="ARBA00022723"/>
    </source>
</evidence>
<comment type="subcellular location">
    <subcellularLocation>
        <location evidence="17">Secreted</location>
    </subcellularLocation>
</comment>
<evidence type="ECO:0000256" key="5">
    <source>
        <dbReference type="ARBA" id="ARBA00022617"/>
    </source>
</evidence>
<feature type="disulfide bond" evidence="16">
    <location>
        <begin position="124"/>
        <end position="319"/>
    </location>
</feature>
<dbReference type="PRINTS" id="PR00461">
    <property type="entry name" value="PLPEROXIDASE"/>
</dbReference>
<evidence type="ECO:0000256" key="11">
    <source>
        <dbReference type="ARBA" id="ARBA00023180"/>
    </source>
</evidence>
<organism evidence="19 20">
    <name type="scientific">Ceratodon purpureus</name>
    <name type="common">Fire moss</name>
    <name type="synonym">Dicranum purpureum</name>
    <dbReference type="NCBI Taxonomy" id="3225"/>
    <lineage>
        <taxon>Eukaryota</taxon>
        <taxon>Viridiplantae</taxon>
        <taxon>Streptophyta</taxon>
        <taxon>Embryophyta</taxon>
        <taxon>Bryophyta</taxon>
        <taxon>Bryophytina</taxon>
        <taxon>Bryopsida</taxon>
        <taxon>Dicranidae</taxon>
        <taxon>Pseudoditrichales</taxon>
        <taxon>Ditrichaceae</taxon>
        <taxon>Ceratodon</taxon>
    </lineage>
</organism>
<evidence type="ECO:0000256" key="3">
    <source>
        <dbReference type="ARBA" id="ARBA00012313"/>
    </source>
</evidence>
<dbReference type="InterPro" id="IPR010255">
    <property type="entry name" value="Haem_peroxidase_sf"/>
</dbReference>
<dbReference type="EC" id="1.11.1.7" evidence="3 17"/>
<feature type="disulfide bond" evidence="16">
    <location>
        <begin position="205"/>
        <end position="233"/>
    </location>
</feature>
<evidence type="ECO:0000256" key="16">
    <source>
        <dbReference type="PIRSR" id="PIRSR600823-5"/>
    </source>
</evidence>
<feature type="binding site" evidence="14">
    <location>
        <position position="91"/>
    </location>
    <ligand>
        <name>Ca(2+)</name>
        <dbReference type="ChEBI" id="CHEBI:29108"/>
        <label>1</label>
    </ligand>
</feature>
<feature type="binding site" evidence="14">
    <location>
        <position position="81"/>
    </location>
    <ligand>
        <name>Ca(2+)</name>
        <dbReference type="ChEBI" id="CHEBI:29108"/>
        <label>1</label>
    </ligand>
</feature>
<dbReference type="FunFam" id="1.10.420.10:FF:000006">
    <property type="entry name" value="Peroxidase"/>
    <property type="match status" value="1"/>
</dbReference>
<keyword evidence="10 16" id="KW-1015">Disulfide bond</keyword>
<feature type="disulfide bond" evidence="16">
    <location>
        <begin position="42"/>
        <end position="118"/>
    </location>
</feature>
<comment type="catalytic activity">
    <reaction evidence="1 17">
        <text>2 a phenolic donor + H2O2 = 2 a phenolic radical donor + 2 H2O</text>
        <dbReference type="Rhea" id="RHEA:56136"/>
        <dbReference type="ChEBI" id="CHEBI:15377"/>
        <dbReference type="ChEBI" id="CHEBI:16240"/>
        <dbReference type="ChEBI" id="CHEBI:139520"/>
        <dbReference type="ChEBI" id="CHEBI:139521"/>
        <dbReference type="EC" id="1.11.1.7"/>
    </reaction>
</comment>
<protein>
    <recommendedName>
        <fullName evidence="3 17">Peroxidase</fullName>
        <ecNumber evidence="3 17">1.11.1.7</ecNumber>
    </recommendedName>
</protein>
<evidence type="ECO:0000259" key="18">
    <source>
        <dbReference type="PROSITE" id="PS50873"/>
    </source>
</evidence>
<feature type="site" description="Transition state stabilizer" evidence="15">
    <location>
        <position position="69"/>
    </location>
</feature>
<evidence type="ECO:0000256" key="17">
    <source>
        <dbReference type="RuleBase" id="RU362060"/>
    </source>
</evidence>
<name>A0A8T0HJF4_CERPU</name>
<keyword evidence="17" id="KW-0376">Hydrogen peroxide</keyword>
<sequence>MGKFVTASSSASDFLPVLLMMVALLASSVESQLVANFYESSCPNAEAIITSAVNSAFNARPAAAPGVLRIHFHDCFVRGCDASVLIDSPSEKDAAANANSLQGFEVIDAAKTAIEKQCPGIVSCADISAMASQLSVKRLSGGRLTWRVPLGRRDGVVSSAAEVTGKIPAPTDTVATIKSTFAAVGLSTDEMVTLAGGHSVGVAGCGTIQNRLTDATLASTFDANFAAALKRQCPTGSTSKVNLDVTTPNRLDEVYYRNLQARKGLLQSDQALQIDPETQPIVARNTNPAVFNSKFVAAMIKMGNIGVLTGSQGQIRLNCRKFNA</sequence>
<evidence type="ECO:0000256" key="10">
    <source>
        <dbReference type="ARBA" id="ARBA00023157"/>
    </source>
</evidence>
<dbReference type="InterPro" id="IPR000823">
    <property type="entry name" value="Peroxidase_pln"/>
</dbReference>
<feature type="domain" description="Plant heme peroxidase family profile" evidence="18">
    <location>
        <begin position="32"/>
        <end position="323"/>
    </location>
</feature>
<evidence type="ECO:0000256" key="15">
    <source>
        <dbReference type="PIRSR" id="PIRSR600823-4"/>
    </source>
</evidence>
<evidence type="ECO:0000313" key="20">
    <source>
        <dbReference type="Proteomes" id="UP000822688"/>
    </source>
</evidence>
<feature type="binding site" evidence="13">
    <location>
        <position position="168"/>
    </location>
    <ligand>
        <name>substrate</name>
    </ligand>
</feature>
<dbReference type="InterPro" id="IPR019794">
    <property type="entry name" value="Peroxidases_AS"/>
</dbReference>
<dbReference type="PROSITE" id="PS00436">
    <property type="entry name" value="PEROXIDASE_2"/>
    <property type="match status" value="1"/>
</dbReference>
<feature type="disulfide bond" evidence="16">
    <location>
        <begin position="75"/>
        <end position="80"/>
    </location>
</feature>
<gene>
    <name evidence="19" type="ORF">KC19_6G198100</name>
</gene>
<feature type="signal peptide" evidence="17">
    <location>
        <begin position="1"/>
        <end position="31"/>
    </location>
</feature>
<feature type="binding site" evidence="14">
    <location>
        <position position="252"/>
    </location>
    <ligand>
        <name>Ca(2+)</name>
        <dbReference type="ChEBI" id="CHEBI:29108"/>
        <label>2</label>
    </ligand>
</feature>
<keyword evidence="8 17" id="KW-0560">Oxidoreductase</keyword>
<feature type="binding site" evidence="14">
    <location>
        <position position="79"/>
    </location>
    <ligand>
        <name>Ca(2+)</name>
        <dbReference type="ChEBI" id="CHEBI:29108"/>
        <label>1</label>
    </ligand>
</feature>
<dbReference type="PROSITE" id="PS00435">
    <property type="entry name" value="PEROXIDASE_1"/>
    <property type="match status" value="1"/>
</dbReference>
<evidence type="ECO:0000313" key="19">
    <source>
        <dbReference type="EMBL" id="KAG0570929.1"/>
    </source>
</evidence>
<comment type="cofactor">
    <cofactor evidence="14 17">
        <name>heme b</name>
        <dbReference type="ChEBI" id="CHEBI:60344"/>
    </cofactor>
    <text evidence="14 17">Binds 1 heme b (iron(II)-protoporphyrin IX) group per subunit.</text>
</comment>
<dbReference type="GO" id="GO:0042744">
    <property type="term" value="P:hydrogen peroxide catabolic process"/>
    <property type="evidence" value="ECO:0007669"/>
    <property type="project" value="UniProtKB-KW"/>
</dbReference>
<feature type="binding site" description="axial binding residue" evidence="14">
    <location>
        <position position="198"/>
    </location>
    <ligand>
        <name>heme b</name>
        <dbReference type="ChEBI" id="CHEBI:60344"/>
    </ligand>
    <ligandPart>
        <name>Fe</name>
        <dbReference type="ChEBI" id="CHEBI:18248"/>
    </ligandPart>
</feature>
<dbReference type="GO" id="GO:0140825">
    <property type="term" value="F:lactoperoxidase activity"/>
    <property type="evidence" value="ECO:0007669"/>
    <property type="project" value="UniProtKB-EC"/>
</dbReference>
<keyword evidence="5 17" id="KW-0349">Heme</keyword>
<keyword evidence="11" id="KW-0325">Glycoprotein</keyword>
<evidence type="ECO:0000256" key="8">
    <source>
        <dbReference type="ARBA" id="ARBA00023002"/>
    </source>
</evidence>
<comment type="function">
    <text evidence="17">Removal of H(2)O(2), oxidation of toxic reductants, biosynthesis and degradation of lignin, suberization, auxin catabolism, response to environmental stresses such as wounding, pathogen attack and oxidative stress.</text>
</comment>
<dbReference type="AlphaFoldDB" id="A0A8T0HJF4"/>
<feature type="binding site" evidence="14">
    <location>
        <position position="244"/>
    </location>
    <ligand>
        <name>Ca(2+)</name>
        <dbReference type="ChEBI" id="CHEBI:29108"/>
        <label>2</label>
    </ligand>
</feature>
<dbReference type="Proteomes" id="UP000822688">
    <property type="component" value="Chromosome 6"/>
</dbReference>
<feature type="binding site" evidence="14">
    <location>
        <position position="83"/>
    </location>
    <ligand>
        <name>Ca(2+)</name>
        <dbReference type="ChEBI" id="CHEBI:29108"/>
        <label>1</label>
    </ligand>
</feature>
<dbReference type="GO" id="GO:0046872">
    <property type="term" value="F:metal ion binding"/>
    <property type="evidence" value="ECO:0007669"/>
    <property type="project" value="UniProtKB-UniRule"/>
</dbReference>
<feature type="binding site" evidence="14">
    <location>
        <position position="247"/>
    </location>
    <ligand>
        <name>Ca(2+)</name>
        <dbReference type="ChEBI" id="CHEBI:29108"/>
        <label>2</label>
    </ligand>
</feature>
<dbReference type="PROSITE" id="PS50873">
    <property type="entry name" value="PEROXIDASE_4"/>
    <property type="match status" value="1"/>
</dbReference>
<comment type="similarity">
    <text evidence="2">Belongs to the peroxidase family. Ascorbate peroxidase subfamily.</text>
</comment>
<feature type="binding site" evidence="14">
    <location>
        <position position="74"/>
    </location>
    <ligand>
        <name>Ca(2+)</name>
        <dbReference type="ChEBI" id="CHEBI:29108"/>
        <label>1</label>
    </ligand>
</feature>
<keyword evidence="17" id="KW-0964">Secreted</keyword>
<reference evidence="19 20" key="1">
    <citation type="submission" date="2020-06" db="EMBL/GenBank/DDBJ databases">
        <title>WGS assembly of Ceratodon purpureus strain R40.</title>
        <authorList>
            <person name="Carey S.B."/>
            <person name="Jenkins J."/>
            <person name="Shu S."/>
            <person name="Lovell J.T."/>
            <person name="Sreedasyam A."/>
            <person name="Maumus F."/>
            <person name="Tiley G.P."/>
            <person name="Fernandez-Pozo N."/>
            <person name="Barry K."/>
            <person name="Chen C."/>
            <person name="Wang M."/>
            <person name="Lipzen A."/>
            <person name="Daum C."/>
            <person name="Saski C.A."/>
            <person name="Payton A.C."/>
            <person name="Mcbreen J.C."/>
            <person name="Conrad R.E."/>
            <person name="Kollar L.M."/>
            <person name="Olsson S."/>
            <person name="Huttunen S."/>
            <person name="Landis J.B."/>
            <person name="Wickett N.J."/>
            <person name="Johnson M.G."/>
            <person name="Rensing S.A."/>
            <person name="Grimwood J."/>
            <person name="Schmutz J."/>
            <person name="Mcdaniel S.F."/>
        </authorList>
    </citation>
    <scope>NUCLEOTIDE SEQUENCE [LARGE SCALE GENOMIC DNA]</scope>
    <source>
        <strain evidence="19 20">R40</strain>
    </source>
</reference>
<keyword evidence="17" id="KW-0732">Signal</keyword>
<dbReference type="InterPro" id="IPR019793">
    <property type="entry name" value="Peroxidases_heam-ligand_BS"/>
</dbReference>
<evidence type="ECO:0000256" key="14">
    <source>
        <dbReference type="PIRSR" id="PIRSR600823-3"/>
    </source>
</evidence>
<comment type="similarity">
    <text evidence="17">Belongs to the peroxidase family. Classical plant (class III) peroxidase subfamily.</text>
</comment>
<evidence type="ECO:0000256" key="13">
    <source>
        <dbReference type="PIRSR" id="PIRSR600823-2"/>
    </source>
</evidence>
<feature type="binding site" evidence="14">
    <location>
        <position position="77"/>
    </location>
    <ligand>
        <name>Ca(2+)</name>
        <dbReference type="ChEBI" id="CHEBI:29108"/>
        <label>1</label>
    </ligand>
</feature>
<dbReference type="PANTHER" id="PTHR31517:SF84">
    <property type="entry name" value="PEROXIDASE"/>
    <property type="match status" value="1"/>
</dbReference>
<evidence type="ECO:0000256" key="1">
    <source>
        <dbReference type="ARBA" id="ARBA00000189"/>
    </source>
</evidence>
<evidence type="ECO:0000256" key="2">
    <source>
        <dbReference type="ARBA" id="ARBA00006873"/>
    </source>
</evidence>
<dbReference type="EMBL" id="CM026427">
    <property type="protein sequence ID" value="KAG0570929.1"/>
    <property type="molecule type" value="Genomic_DNA"/>
</dbReference>
<evidence type="ECO:0000256" key="7">
    <source>
        <dbReference type="ARBA" id="ARBA00022837"/>
    </source>
</evidence>
<dbReference type="Gene3D" id="1.10.520.10">
    <property type="match status" value="1"/>
</dbReference>
<keyword evidence="9 14" id="KW-0408">Iron</keyword>
<evidence type="ECO:0000256" key="12">
    <source>
        <dbReference type="PIRSR" id="PIRSR600823-1"/>
    </source>
</evidence>
<comment type="caution">
    <text evidence="19">The sequence shown here is derived from an EMBL/GenBank/DDBJ whole genome shotgun (WGS) entry which is preliminary data.</text>
</comment>
<keyword evidence="4 17" id="KW-0575">Peroxidase</keyword>